<name>A0A172XY30_9FLAO</name>
<organism evidence="1 2">
    <name type="scientific">Chryseobacterium glaciei</name>
    <dbReference type="NCBI Taxonomy" id="1685010"/>
    <lineage>
        <taxon>Bacteria</taxon>
        <taxon>Pseudomonadati</taxon>
        <taxon>Bacteroidota</taxon>
        <taxon>Flavobacteriia</taxon>
        <taxon>Flavobacteriales</taxon>
        <taxon>Weeksellaceae</taxon>
        <taxon>Chryseobacterium group</taxon>
        <taxon>Chryseobacterium</taxon>
    </lineage>
</organism>
<keyword evidence="2" id="KW-1185">Reference proteome</keyword>
<dbReference type="AlphaFoldDB" id="A0A172XY30"/>
<dbReference type="EMBL" id="CP015199">
    <property type="protein sequence ID" value="ANF51898.1"/>
    <property type="molecule type" value="Genomic_DNA"/>
</dbReference>
<protein>
    <submittedName>
        <fullName evidence="1">Uncharacterized protein</fullName>
    </submittedName>
</protein>
<dbReference type="Proteomes" id="UP000077824">
    <property type="component" value="Chromosome"/>
</dbReference>
<evidence type="ECO:0000313" key="1">
    <source>
        <dbReference type="EMBL" id="ANF51898.1"/>
    </source>
</evidence>
<proteinExistence type="predicted"/>
<reference evidence="1 2" key="1">
    <citation type="submission" date="2016-04" db="EMBL/GenBank/DDBJ databases">
        <title>Complete Genome Sequence of Chryseobacterium sp. IHBB 10212.</title>
        <authorList>
            <person name="Pal M."/>
            <person name="Swarnkar M.K."/>
            <person name="Kaushal K."/>
            <person name="Chhibber S."/>
            <person name="Singh A.K."/>
            <person name="Gulati A."/>
        </authorList>
    </citation>
    <scope>NUCLEOTIDE SEQUENCE [LARGE SCALE GENOMIC DNA]</scope>
    <source>
        <strain evidence="1 2">IHBB 10212</strain>
    </source>
</reference>
<gene>
    <name evidence="1" type="ORF">A0O34_15880</name>
</gene>
<dbReference type="KEGG" id="chh:A0O34_15880"/>
<accession>A0A172XY30</accession>
<sequence>MKQFPAFHYIFFANSFAIAKKDAVSIGARVFAVIKNIRHKKLLASRTSATSFSELFSIILIISVLLPTI</sequence>
<evidence type="ECO:0000313" key="2">
    <source>
        <dbReference type="Proteomes" id="UP000077824"/>
    </source>
</evidence>